<dbReference type="GO" id="GO:0042138">
    <property type="term" value="P:meiotic DNA double-strand break formation"/>
    <property type="evidence" value="ECO:0007669"/>
    <property type="project" value="TreeGrafter"/>
</dbReference>
<dbReference type="GO" id="GO:0007131">
    <property type="term" value="P:reciprocal meiotic recombination"/>
    <property type="evidence" value="ECO:0007669"/>
    <property type="project" value="TreeGrafter"/>
</dbReference>
<dbReference type="EMBL" id="AOGT01001949">
    <property type="protein sequence ID" value="EMG46586.1"/>
    <property type="molecule type" value="Genomic_DNA"/>
</dbReference>
<proteinExistence type="predicted"/>
<dbReference type="GO" id="GO:0003918">
    <property type="term" value="F:DNA topoisomerase type II (double strand cut, ATP-hydrolyzing) activity"/>
    <property type="evidence" value="ECO:0007669"/>
    <property type="project" value="InterPro"/>
</dbReference>
<name>M3IJQ0_CANMX</name>
<dbReference type="Proteomes" id="UP000011777">
    <property type="component" value="Unassembled WGS sequence"/>
</dbReference>
<evidence type="ECO:0000313" key="3">
    <source>
        <dbReference type="Proteomes" id="UP000011777"/>
    </source>
</evidence>
<organism evidence="2 3">
    <name type="scientific">Candida maltosa (strain Xu316)</name>
    <name type="common">Yeast</name>
    <dbReference type="NCBI Taxonomy" id="1245528"/>
    <lineage>
        <taxon>Eukaryota</taxon>
        <taxon>Fungi</taxon>
        <taxon>Dikarya</taxon>
        <taxon>Ascomycota</taxon>
        <taxon>Saccharomycotina</taxon>
        <taxon>Pichiomycetes</taxon>
        <taxon>Debaryomycetaceae</taxon>
        <taxon>Candida/Lodderomyces clade</taxon>
        <taxon>Candida</taxon>
    </lineage>
</organism>
<dbReference type="InterPro" id="IPR002815">
    <property type="entry name" value="Spo11/TopoVI_A"/>
</dbReference>
<accession>M3IJQ0</accession>
<dbReference type="GO" id="GO:0000228">
    <property type="term" value="C:nuclear chromosome"/>
    <property type="evidence" value="ECO:0007669"/>
    <property type="project" value="TreeGrafter"/>
</dbReference>
<keyword evidence="3" id="KW-1185">Reference proteome</keyword>
<sequence>MRLNLKIISEEKTVPALITLFEEAIPSSLVQLGKHFRFVFDADARHFLELTRNMNYGKKKLLHPIFPRTITMGRLILIDLKPFPGPIKDIIRELLVKIHSALVYDTVVIIPKCKSIFVTYLSMHNSVTRFQQLSKLLEIFYEVLSLGIPLTYRAIYYRDQQLFQSSDKASSLVSSIAENFDVKETELNIYKTSSTLITGDVFVKHVPRPYVIGENFKEELEVKRNIPFVTILVLEKASVMYPVLSLLEKRKWINYLIISSRGYRDSHLIDYLSWLTQLSISFKLFVCTDPNIHGMNIYCDIKKVFKNCQRLLFSINELDARYRMMDGNSVAAQLGTNLLLKNKDLTNTEKEELKQLLVQRTKLELDQIPNIYYKIIAQMESLAPEVIDTI</sequence>
<gene>
    <name evidence="2" type="ORF">G210_3163</name>
</gene>
<dbReference type="PANTHER" id="PTHR10848:SF0">
    <property type="entry name" value="MEIOTIC RECOMBINATION PROTEIN SPO11"/>
    <property type="match status" value="1"/>
</dbReference>
<comment type="caution">
    <text evidence="2">The sequence shown here is derived from an EMBL/GenBank/DDBJ whole genome shotgun (WGS) entry which is preliminary data.</text>
</comment>
<dbReference type="Gene3D" id="1.10.10.10">
    <property type="entry name" value="Winged helix-like DNA-binding domain superfamily/Winged helix DNA-binding domain"/>
    <property type="match status" value="1"/>
</dbReference>
<dbReference type="Pfam" id="PF04406">
    <property type="entry name" value="TP6A_N"/>
    <property type="match status" value="1"/>
</dbReference>
<dbReference type="OrthoDB" id="5377392at2759"/>
<evidence type="ECO:0000259" key="1">
    <source>
        <dbReference type="Pfam" id="PF04406"/>
    </source>
</evidence>
<protein>
    <submittedName>
        <fullName evidence="2">Spo11</fullName>
    </submittedName>
</protein>
<dbReference type="HOGENOM" id="CLU_707871_0_0_1"/>
<feature type="domain" description="Spo11/DNA topoisomerase VI subunit A N-terminal" evidence="1">
    <location>
        <begin position="129"/>
        <end position="189"/>
    </location>
</feature>
<dbReference type="GO" id="GO:0005524">
    <property type="term" value="F:ATP binding"/>
    <property type="evidence" value="ECO:0007669"/>
    <property type="project" value="InterPro"/>
</dbReference>
<dbReference type="PANTHER" id="PTHR10848">
    <property type="entry name" value="MEIOTIC RECOMBINATION PROTEIN SPO11"/>
    <property type="match status" value="1"/>
</dbReference>
<reference evidence="2 3" key="1">
    <citation type="submission" date="2013-02" db="EMBL/GenBank/DDBJ databases">
        <title>Genome sequence of Candida maltosa Xu316, a potential industrial strain for xylitol and ethanol production.</title>
        <authorList>
            <person name="Yu J."/>
            <person name="Wang Q."/>
            <person name="Geng X."/>
            <person name="Bao W."/>
            <person name="He P."/>
            <person name="Cai J."/>
        </authorList>
    </citation>
    <scope>NUCLEOTIDE SEQUENCE [LARGE SCALE GENOMIC DNA]</scope>
    <source>
        <strain evidence="3">Xu316</strain>
    </source>
</reference>
<dbReference type="Gene3D" id="3.40.1360.10">
    <property type="match status" value="1"/>
</dbReference>
<dbReference type="InterPro" id="IPR013049">
    <property type="entry name" value="Spo11/TopoVI_A_N"/>
</dbReference>
<dbReference type="SUPFAM" id="SSF56726">
    <property type="entry name" value="DNA topoisomerase IV, alpha subunit"/>
    <property type="match status" value="1"/>
</dbReference>
<evidence type="ECO:0000313" key="2">
    <source>
        <dbReference type="EMBL" id="EMG46586.1"/>
    </source>
</evidence>
<dbReference type="GO" id="GO:0000706">
    <property type="term" value="P:meiotic DNA double-strand break processing"/>
    <property type="evidence" value="ECO:0007669"/>
    <property type="project" value="TreeGrafter"/>
</dbReference>
<dbReference type="GO" id="GO:0003677">
    <property type="term" value="F:DNA binding"/>
    <property type="evidence" value="ECO:0007669"/>
    <property type="project" value="InterPro"/>
</dbReference>
<dbReference type="AlphaFoldDB" id="M3IJQ0"/>
<dbReference type="InterPro" id="IPR036388">
    <property type="entry name" value="WH-like_DNA-bd_sf"/>
</dbReference>
<dbReference type="InterPro" id="IPR036078">
    <property type="entry name" value="Spo11/TopoVI_A_sf"/>
</dbReference>